<reference evidence="3" key="1">
    <citation type="submission" date="2019-11" db="EMBL/GenBank/DDBJ databases">
        <authorList>
            <person name="Kojima H."/>
        </authorList>
    </citation>
    <scope>NUCLEOTIDE SEQUENCE</scope>
    <source>
        <strain evidence="3">H1576</strain>
    </source>
</reference>
<protein>
    <submittedName>
        <fullName evidence="3">Rhodanese-like domain-containing protein</fullName>
    </submittedName>
</protein>
<dbReference type="RefSeq" id="WP_207561302.1">
    <property type="nucleotide sequence ID" value="NZ_CP046072.1"/>
</dbReference>
<proteinExistence type="predicted"/>
<name>A0A975GDA8_9BACT</name>
<dbReference type="EMBL" id="CP046072">
    <property type="protein sequence ID" value="QSZ42485.1"/>
    <property type="molecule type" value="Genomic_DNA"/>
</dbReference>
<dbReference type="InterPro" id="IPR001763">
    <property type="entry name" value="Rhodanese-like_dom"/>
</dbReference>
<evidence type="ECO:0000313" key="3">
    <source>
        <dbReference type="EMBL" id="QSZ42485.1"/>
    </source>
</evidence>
<dbReference type="InterPro" id="IPR050229">
    <property type="entry name" value="GlpE_sulfurtransferase"/>
</dbReference>
<feature type="chain" id="PRO_5037225483" evidence="1">
    <location>
        <begin position="21"/>
        <end position="154"/>
    </location>
</feature>
<evidence type="ECO:0000313" key="4">
    <source>
        <dbReference type="Proteomes" id="UP000671852"/>
    </source>
</evidence>
<organism evidence="3 4">
    <name type="scientific">Sulfurimonas aquatica</name>
    <dbReference type="NCBI Taxonomy" id="2672570"/>
    <lineage>
        <taxon>Bacteria</taxon>
        <taxon>Pseudomonadati</taxon>
        <taxon>Campylobacterota</taxon>
        <taxon>Epsilonproteobacteria</taxon>
        <taxon>Campylobacterales</taxon>
        <taxon>Sulfurimonadaceae</taxon>
        <taxon>Sulfurimonas</taxon>
    </lineage>
</organism>
<dbReference type="CDD" id="cd00158">
    <property type="entry name" value="RHOD"/>
    <property type="match status" value="1"/>
</dbReference>
<dbReference type="PROSITE" id="PS50206">
    <property type="entry name" value="RHODANESE_3"/>
    <property type="match status" value="1"/>
</dbReference>
<dbReference type="PANTHER" id="PTHR43031:SF10">
    <property type="entry name" value="RHODANESE DOMAIN-CONTAINING PROTEIN"/>
    <property type="match status" value="1"/>
</dbReference>
<dbReference type="Gene3D" id="3.40.250.10">
    <property type="entry name" value="Rhodanese-like domain"/>
    <property type="match status" value="1"/>
</dbReference>
<dbReference type="PANTHER" id="PTHR43031">
    <property type="entry name" value="FAD-DEPENDENT OXIDOREDUCTASE"/>
    <property type="match status" value="1"/>
</dbReference>
<gene>
    <name evidence="3" type="ORF">GJV85_10310</name>
</gene>
<feature type="signal peptide" evidence="1">
    <location>
        <begin position="1"/>
        <end position="20"/>
    </location>
</feature>
<sequence>MKKRLLLSLLTLTLTTSAIAYDTNMADRLNKFYSHMTQKACADSKLFIEAQETMKMLRKNEKFTLLDIRTKGENAIITLSAFNSLHIPIENLFEKENLAKLPTDKPIVIVCHSGTRALLGAIGLKQIGFKKVQVLKGGLVSLAKANSTKNAPLL</sequence>
<reference evidence="3" key="2">
    <citation type="submission" date="2021-04" db="EMBL/GenBank/DDBJ databases">
        <title>Isolation and characterization of a novel species of the genus Sulfurimonas.</title>
        <authorList>
            <person name="Fukui M."/>
        </authorList>
    </citation>
    <scope>NUCLEOTIDE SEQUENCE</scope>
    <source>
        <strain evidence="3">H1576</strain>
    </source>
</reference>
<evidence type="ECO:0000256" key="1">
    <source>
        <dbReference type="SAM" id="SignalP"/>
    </source>
</evidence>
<dbReference type="SUPFAM" id="SSF52821">
    <property type="entry name" value="Rhodanese/Cell cycle control phosphatase"/>
    <property type="match status" value="1"/>
</dbReference>
<dbReference type="SMART" id="SM00450">
    <property type="entry name" value="RHOD"/>
    <property type="match status" value="1"/>
</dbReference>
<accession>A0A975GDA8</accession>
<dbReference type="AlphaFoldDB" id="A0A975GDA8"/>
<dbReference type="KEGG" id="saqt:GJV85_10310"/>
<evidence type="ECO:0000259" key="2">
    <source>
        <dbReference type="PROSITE" id="PS50206"/>
    </source>
</evidence>
<keyword evidence="4" id="KW-1185">Reference proteome</keyword>
<dbReference type="Pfam" id="PF00581">
    <property type="entry name" value="Rhodanese"/>
    <property type="match status" value="1"/>
</dbReference>
<keyword evidence="1" id="KW-0732">Signal</keyword>
<dbReference type="InterPro" id="IPR036873">
    <property type="entry name" value="Rhodanese-like_dom_sf"/>
</dbReference>
<feature type="domain" description="Rhodanese" evidence="2">
    <location>
        <begin position="59"/>
        <end position="151"/>
    </location>
</feature>
<dbReference type="Proteomes" id="UP000671852">
    <property type="component" value="Chromosome"/>
</dbReference>